<name>A0A1I2AI79_9BACT</name>
<gene>
    <name evidence="1" type="ORF">SAMN05216283_101105</name>
</gene>
<dbReference type="EMBL" id="FONW01000001">
    <property type="protein sequence ID" value="SFE42540.1"/>
    <property type="molecule type" value="Genomic_DNA"/>
</dbReference>
<evidence type="ECO:0000313" key="1">
    <source>
        <dbReference type="EMBL" id="SFE42540.1"/>
    </source>
</evidence>
<reference evidence="1 2" key="1">
    <citation type="submission" date="2016-10" db="EMBL/GenBank/DDBJ databases">
        <authorList>
            <person name="de Groot N.N."/>
        </authorList>
    </citation>
    <scope>NUCLEOTIDE SEQUENCE [LARGE SCALE GENOMIC DNA]</scope>
    <source>
        <strain evidence="1 2">CGMCC 1.9156</strain>
    </source>
</reference>
<evidence type="ECO:0000313" key="2">
    <source>
        <dbReference type="Proteomes" id="UP000198964"/>
    </source>
</evidence>
<dbReference type="AlphaFoldDB" id="A0A1I2AI79"/>
<protein>
    <submittedName>
        <fullName evidence="1">Uncharacterized protein</fullName>
    </submittedName>
</protein>
<sequence length="62" mass="7503">MKKRFNIYSMGVLVLKDDTLIKLKKSLNKKGIQKKIDVLDQNEFFIYHDPETGRQWEYERVI</sequence>
<dbReference type="RefSeq" id="WP_093917864.1">
    <property type="nucleotide sequence ID" value="NZ_FONW01000001.1"/>
</dbReference>
<keyword evidence="2" id="KW-1185">Reference proteome</keyword>
<proteinExistence type="predicted"/>
<accession>A0A1I2AI79</accession>
<organism evidence="1 2">
    <name type="scientific">Sunxiuqinia elliptica</name>
    <dbReference type="NCBI Taxonomy" id="655355"/>
    <lineage>
        <taxon>Bacteria</taxon>
        <taxon>Pseudomonadati</taxon>
        <taxon>Bacteroidota</taxon>
        <taxon>Bacteroidia</taxon>
        <taxon>Marinilabiliales</taxon>
        <taxon>Prolixibacteraceae</taxon>
        <taxon>Sunxiuqinia</taxon>
    </lineage>
</organism>
<dbReference type="Proteomes" id="UP000198964">
    <property type="component" value="Unassembled WGS sequence"/>
</dbReference>